<dbReference type="InterPro" id="IPR036236">
    <property type="entry name" value="Znf_C2H2_sf"/>
</dbReference>
<dbReference type="PROSITE" id="PS00028">
    <property type="entry name" value="ZINC_FINGER_C2H2_1"/>
    <property type="match status" value="2"/>
</dbReference>
<dbReference type="PANTHER" id="PTHR13267:SF3">
    <property type="entry name" value="ZINC FINGER PROTEIN 277"/>
    <property type="match status" value="1"/>
</dbReference>
<comment type="similarity">
    <text evidence="4">Belongs to the ZNF277 family.</text>
</comment>
<name>A0A6G1QUS2_CHAAH</name>
<keyword evidence="2 5" id="KW-0863">Zinc-finger</keyword>
<evidence type="ECO:0000256" key="1">
    <source>
        <dbReference type="ARBA" id="ARBA00022723"/>
    </source>
</evidence>
<keyword evidence="3" id="KW-0862">Zinc</keyword>
<dbReference type="GO" id="GO:0008270">
    <property type="term" value="F:zinc ion binding"/>
    <property type="evidence" value="ECO:0007669"/>
    <property type="project" value="UniProtKB-KW"/>
</dbReference>
<dbReference type="PANTHER" id="PTHR13267">
    <property type="entry name" value="ZINC FINGER PROTEIN 277"/>
    <property type="match status" value="1"/>
</dbReference>
<dbReference type="SMART" id="SM00355">
    <property type="entry name" value="ZnF_C2H2"/>
    <property type="match status" value="5"/>
</dbReference>
<reference evidence="8" key="2">
    <citation type="submission" date="2019-02" db="EMBL/GenBank/DDBJ databases">
        <title>Opniocepnalus argus Var Kimnra genome.</title>
        <authorList>
            <person name="Zhou C."/>
            <person name="Xiao S."/>
        </authorList>
    </citation>
    <scope>NUCLEOTIDE SEQUENCE [LARGE SCALE GENOMIC DNA]</scope>
</reference>
<gene>
    <name evidence="7" type="ORF">EXN66_Car021744</name>
</gene>
<evidence type="ECO:0000256" key="3">
    <source>
        <dbReference type="ARBA" id="ARBA00022833"/>
    </source>
</evidence>
<dbReference type="Pfam" id="PF12756">
    <property type="entry name" value="zf-C2H2_2"/>
    <property type="match status" value="2"/>
</dbReference>
<dbReference type="PROSITE" id="PS50157">
    <property type="entry name" value="ZINC_FINGER_C2H2_2"/>
    <property type="match status" value="1"/>
</dbReference>
<evidence type="ECO:0000256" key="2">
    <source>
        <dbReference type="ARBA" id="ARBA00022771"/>
    </source>
</evidence>
<dbReference type="InterPro" id="IPR040048">
    <property type="entry name" value="ZNF277"/>
</dbReference>
<evidence type="ECO:0000259" key="6">
    <source>
        <dbReference type="PROSITE" id="PS50157"/>
    </source>
</evidence>
<dbReference type="Gene3D" id="3.30.160.60">
    <property type="entry name" value="Classic Zinc Finger"/>
    <property type="match status" value="1"/>
</dbReference>
<dbReference type="InterPro" id="IPR041661">
    <property type="entry name" value="ZN622/Rei1/Reh1_Znf-C2H2"/>
</dbReference>
<proteinExistence type="inferred from homology"/>
<evidence type="ECO:0000256" key="4">
    <source>
        <dbReference type="ARBA" id="ARBA00034119"/>
    </source>
</evidence>
<dbReference type="InterPro" id="IPR013087">
    <property type="entry name" value="Znf_C2H2_type"/>
</dbReference>
<dbReference type="Proteomes" id="UP000503349">
    <property type="component" value="Chromosome 23"/>
</dbReference>
<sequence>MKSSYWPHLVQSDCNTNTKWTWTYLCTVQRKDGMYVQMYRLYEKTHERTVPRGVNMETMKVAQKRTPDADWSVLVCFEHVTLKMAASEGRKDGQDSILEPLCFPEQPSLDSGAPHLQHPSEETLVCLFCSESVPLLQKDVLLKHLLLEHKLVIADVKLVADLPKYMLYWKGRFLEQPVTDFCSVIKTNSTGPIEKQEDYFLLCDVLPEDRLLREKLQQKRLEEVLEQQQRERDDSSFHRLCMFCSEEFTGNRSSLLNHMAREHSFSIGLPDNIVYCDQFLDTLQSKLDNLQCLYCEKTFRDKTTLKDHMRKKSHRRINSKNCEYDRFYVINYLELGKTWEEVQSEDDHELVDDEDDDWSDWQAHPVSAVCLFCDHQSETMEQIYTHMKEDHGFDLHKLKTELNLRFYQQVKMVNFIRRQIHQSRCYGCQEKFESRAEVLCHILAEGHVMKLPEASTWDQPQYYFPTYENDALLCTLSDSEEGESEERSHGDDIPVIAEDISNLRVLKKTSVLNQLLRNRNSCS</sequence>
<evidence type="ECO:0000313" key="8">
    <source>
        <dbReference type="Proteomes" id="UP000503349"/>
    </source>
</evidence>
<evidence type="ECO:0000256" key="5">
    <source>
        <dbReference type="PROSITE-ProRule" id="PRU00042"/>
    </source>
</evidence>
<keyword evidence="7" id="KW-0675">Receptor</keyword>
<accession>A0A6G1QUS2</accession>
<dbReference type="AlphaFoldDB" id="A0A6G1QUS2"/>
<evidence type="ECO:0000313" key="7">
    <source>
        <dbReference type="EMBL" id="KAF3706053.1"/>
    </source>
</evidence>
<organism evidence="7 8">
    <name type="scientific">Channa argus</name>
    <name type="common">Northern snakehead</name>
    <name type="synonym">Ophicephalus argus</name>
    <dbReference type="NCBI Taxonomy" id="215402"/>
    <lineage>
        <taxon>Eukaryota</taxon>
        <taxon>Metazoa</taxon>
        <taxon>Chordata</taxon>
        <taxon>Craniata</taxon>
        <taxon>Vertebrata</taxon>
        <taxon>Euteleostomi</taxon>
        <taxon>Actinopterygii</taxon>
        <taxon>Neopterygii</taxon>
        <taxon>Teleostei</taxon>
        <taxon>Neoteleostei</taxon>
        <taxon>Acanthomorphata</taxon>
        <taxon>Anabantaria</taxon>
        <taxon>Anabantiformes</taxon>
        <taxon>Channoidei</taxon>
        <taxon>Channidae</taxon>
        <taxon>Channa</taxon>
    </lineage>
</organism>
<feature type="domain" description="C2H2-type" evidence="6">
    <location>
        <begin position="290"/>
        <end position="319"/>
    </location>
</feature>
<keyword evidence="1" id="KW-0479">Metal-binding</keyword>
<dbReference type="EMBL" id="CM015734">
    <property type="protein sequence ID" value="KAF3706053.1"/>
    <property type="molecule type" value="Genomic_DNA"/>
</dbReference>
<protein>
    <submittedName>
        <fullName evidence="7">Zinc finger protein 277 Nuclear receptor-interacting factor 4</fullName>
    </submittedName>
</protein>
<reference evidence="7 8" key="1">
    <citation type="submission" date="2019-02" db="EMBL/GenBank/DDBJ databases">
        <title>Opniocepnalus argus genome.</title>
        <authorList>
            <person name="Zhou C."/>
            <person name="Xiao S."/>
        </authorList>
    </citation>
    <scope>NUCLEOTIDE SEQUENCE [LARGE SCALE GENOMIC DNA]</scope>
    <source>
        <strain evidence="7">OARG1902GOOAL</strain>
        <tissue evidence="7">Muscle</tissue>
    </source>
</reference>
<dbReference type="SUPFAM" id="SSF57667">
    <property type="entry name" value="beta-beta-alpha zinc fingers"/>
    <property type="match status" value="2"/>
</dbReference>
<keyword evidence="8" id="KW-1185">Reference proteome</keyword>